<evidence type="ECO:0000313" key="1">
    <source>
        <dbReference type="EMBL" id="KAJ4463764.1"/>
    </source>
</evidence>
<dbReference type="EMBL" id="JANVFS010000067">
    <property type="protein sequence ID" value="KAJ4463764.1"/>
    <property type="molecule type" value="Genomic_DNA"/>
</dbReference>
<protein>
    <submittedName>
        <fullName evidence="2">Uncharacterized protein</fullName>
    </submittedName>
</protein>
<gene>
    <name evidence="2" type="ORF">C8J55DRAFT_517430</name>
    <name evidence="1" type="ORF">C8J55DRAFT_531266</name>
</gene>
<evidence type="ECO:0000313" key="2">
    <source>
        <dbReference type="EMBL" id="KAJ4476063.1"/>
    </source>
</evidence>
<dbReference type="EMBL" id="JANVFS010000021">
    <property type="protein sequence ID" value="KAJ4476063.1"/>
    <property type="molecule type" value="Genomic_DNA"/>
</dbReference>
<reference evidence="2" key="1">
    <citation type="submission" date="2022-08" db="EMBL/GenBank/DDBJ databases">
        <authorList>
            <consortium name="DOE Joint Genome Institute"/>
            <person name="Min B."/>
            <person name="Riley R."/>
            <person name="Sierra-Patev S."/>
            <person name="Naranjo-Ortiz M."/>
            <person name="Looney B."/>
            <person name="Konkel Z."/>
            <person name="Slot J.C."/>
            <person name="Sakamoto Y."/>
            <person name="Steenwyk J.L."/>
            <person name="Rokas A."/>
            <person name="Carro J."/>
            <person name="Camarero S."/>
            <person name="Ferreira P."/>
            <person name="Molpeceres G."/>
            <person name="Ruiz-Duenas F.J."/>
            <person name="Serrano A."/>
            <person name="Henrissat B."/>
            <person name="Drula E."/>
            <person name="Hughes K.W."/>
            <person name="Mata J.L."/>
            <person name="Ishikawa N.K."/>
            <person name="Vargas-Isla R."/>
            <person name="Ushijima S."/>
            <person name="Smith C.A."/>
            <person name="Ahrendt S."/>
            <person name="Andreopoulos W."/>
            <person name="He G."/>
            <person name="Labutti K."/>
            <person name="Lipzen A."/>
            <person name="Ng V."/>
            <person name="Sandor L."/>
            <person name="Barry K."/>
            <person name="Martinez A.T."/>
            <person name="Xiao Y."/>
            <person name="Gibbons J.G."/>
            <person name="Terashima K."/>
            <person name="Hibbett D.S."/>
            <person name="Grigoriev I.V."/>
        </authorList>
    </citation>
    <scope>NUCLEOTIDE SEQUENCE</scope>
    <source>
        <strain evidence="2">Sp2 HRB7682 ss15</strain>
    </source>
</reference>
<accession>A0A9W9DL96</accession>
<name>A0A9W9DL96_9AGAR</name>
<dbReference type="AlphaFoldDB" id="A0A9W9DL96"/>
<evidence type="ECO:0000313" key="3">
    <source>
        <dbReference type="Proteomes" id="UP001150238"/>
    </source>
</evidence>
<reference evidence="2" key="2">
    <citation type="journal article" date="2023" name="Proc. Natl. Acad. Sci. U.S.A.">
        <title>A global phylogenomic analysis of the shiitake genus Lentinula.</title>
        <authorList>
            <person name="Sierra-Patev S."/>
            <person name="Min B."/>
            <person name="Naranjo-Ortiz M."/>
            <person name="Looney B."/>
            <person name="Konkel Z."/>
            <person name="Slot J.C."/>
            <person name="Sakamoto Y."/>
            <person name="Steenwyk J.L."/>
            <person name="Rokas A."/>
            <person name="Carro J."/>
            <person name="Camarero S."/>
            <person name="Ferreira P."/>
            <person name="Molpeceres G."/>
            <person name="Ruiz-Duenas F.J."/>
            <person name="Serrano A."/>
            <person name="Henrissat B."/>
            <person name="Drula E."/>
            <person name="Hughes K.W."/>
            <person name="Mata J.L."/>
            <person name="Ishikawa N.K."/>
            <person name="Vargas-Isla R."/>
            <person name="Ushijima S."/>
            <person name="Smith C.A."/>
            <person name="Donoghue J."/>
            <person name="Ahrendt S."/>
            <person name="Andreopoulos W."/>
            <person name="He G."/>
            <person name="LaButti K."/>
            <person name="Lipzen A."/>
            <person name="Ng V."/>
            <person name="Riley R."/>
            <person name="Sandor L."/>
            <person name="Barry K."/>
            <person name="Martinez A.T."/>
            <person name="Xiao Y."/>
            <person name="Gibbons J.G."/>
            <person name="Terashima K."/>
            <person name="Grigoriev I.V."/>
            <person name="Hibbett D."/>
        </authorList>
    </citation>
    <scope>NUCLEOTIDE SEQUENCE</scope>
    <source>
        <strain evidence="2">Sp2 HRB7682 ss15</strain>
    </source>
</reference>
<organism evidence="2 3">
    <name type="scientific">Lentinula lateritia</name>
    <dbReference type="NCBI Taxonomy" id="40482"/>
    <lineage>
        <taxon>Eukaryota</taxon>
        <taxon>Fungi</taxon>
        <taxon>Dikarya</taxon>
        <taxon>Basidiomycota</taxon>
        <taxon>Agaricomycotina</taxon>
        <taxon>Agaricomycetes</taxon>
        <taxon>Agaricomycetidae</taxon>
        <taxon>Agaricales</taxon>
        <taxon>Marasmiineae</taxon>
        <taxon>Omphalotaceae</taxon>
        <taxon>Lentinula</taxon>
    </lineage>
</organism>
<sequence>MKPEVLPATLYIHLHPEIPFSRPLLKQPLIQTKHISLILLTHPSKSPTAPLSYRPVLIHLSLLTRRPQRKRQS</sequence>
<proteinExistence type="predicted"/>
<dbReference type="Proteomes" id="UP001150238">
    <property type="component" value="Unassembled WGS sequence"/>
</dbReference>
<comment type="caution">
    <text evidence="2">The sequence shown here is derived from an EMBL/GenBank/DDBJ whole genome shotgun (WGS) entry which is preliminary data.</text>
</comment>